<dbReference type="EMBL" id="LBYB01000001">
    <property type="protein sequence ID" value="KKR42748.1"/>
    <property type="molecule type" value="Genomic_DNA"/>
</dbReference>
<dbReference type="InterPro" id="IPR029063">
    <property type="entry name" value="SAM-dependent_MTases_sf"/>
</dbReference>
<evidence type="ECO:0000313" key="1">
    <source>
        <dbReference type="EMBL" id="KKR42748.1"/>
    </source>
</evidence>
<dbReference type="Gene3D" id="3.40.50.150">
    <property type="entry name" value="Vaccinia Virus protein VP39"/>
    <property type="match status" value="1"/>
</dbReference>
<organism evidence="1 2">
    <name type="scientific">Candidatus Daviesbacteria bacterium GW2011_GWC2_40_12</name>
    <dbReference type="NCBI Taxonomy" id="1618431"/>
    <lineage>
        <taxon>Bacteria</taxon>
        <taxon>Candidatus Daviesiibacteriota</taxon>
    </lineage>
</organism>
<reference evidence="1 2" key="1">
    <citation type="journal article" date="2015" name="Nature">
        <title>rRNA introns, odd ribosomes, and small enigmatic genomes across a large radiation of phyla.</title>
        <authorList>
            <person name="Brown C.T."/>
            <person name="Hug L.A."/>
            <person name="Thomas B.C."/>
            <person name="Sharon I."/>
            <person name="Castelle C.J."/>
            <person name="Singh A."/>
            <person name="Wilkins M.J."/>
            <person name="Williams K.H."/>
            <person name="Banfield J.F."/>
        </authorList>
    </citation>
    <scope>NUCLEOTIDE SEQUENCE [LARGE SCALE GENOMIC DNA]</scope>
</reference>
<dbReference type="CDD" id="cd02440">
    <property type="entry name" value="AdoMet_MTases"/>
    <property type="match status" value="1"/>
</dbReference>
<gene>
    <name evidence="1" type="ORF">UT77_C0001G0199</name>
</gene>
<evidence type="ECO:0000313" key="2">
    <source>
        <dbReference type="Proteomes" id="UP000034881"/>
    </source>
</evidence>
<dbReference type="GO" id="GO:0008168">
    <property type="term" value="F:methyltransferase activity"/>
    <property type="evidence" value="ECO:0007669"/>
    <property type="project" value="UniProtKB-KW"/>
</dbReference>
<dbReference type="GO" id="GO:0032259">
    <property type="term" value="P:methylation"/>
    <property type="evidence" value="ECO:0007669"/>
    <property type="project" value="UniProtKB-KW"/>
</dbReference>
<dbReference type="AlphaFoldDB" id="A0A0G0QRI5"/>
<name>A0A0G0QRI5_9BACT</name>
<keyword evidence="1" id="KW-0808">Transferase</keyword>
<dbReference type="Proteomes" id="UP000034881">
    <property type="component" value="Unassembled WGS sequence"/>
</dbReference>
<sequence length="230" mass="26188">MNVYEETFKKFGFSLTQQEILRLVGEGKAVLEIGASAGYMSRAFLKAGCILDVVERDQKASEKLPKGIRKIFNESIENKTVFTKLGKYDFIIMADVLEHLVNPCEVLQKLLKTASANTVLLISLPNVACWAMRKQLFFNGDFTYQDSGLLDKTHLHFYTVNSLPEILTKNGWKAQEIKGTITRLPFEGLISKIPVFGFIFKKVFYQRLVNAFKNLSYYHFLVAAIPNEKN</sequence>
<comment type="caution">
    <text evidence="1">The sequence shown here is derived from an EMBL/GenBank/DDBJ whole genome shotgun (WGS) entry which is preliminary data.</text>
</comment>
<proteinExistence type="predicted"/>
<protein>
    <submittedName>
        <fullName evidence="1">Methyltransferase type 11</fullName>
    </submittedName>
</protein>
<dbReference type="SUPFAM" id="SSF53335">
    <property type="entry name" value="S-adenosyl-L-methionine-dependent methyltransferases"/>
    <property type="match status" value="1"/>
</dbReference>
<accession>A0A0G0QRI5</accession>
<dbReference type="Pfam" id="PF13489">
    <property type="entry name" value="Methyltransf_23"/>
    <property type="match status" value="1"/>
</dbReference>
<keyword evidence="1" id="KW-0489">Methyltransferase</keyword>